<dbReference type="InterPro" id="IPR004978">
    <property type="entry name" value="Stanniocalcin"/>
</dbReference>
<reference evidence="7" key="1">
    <citation type="submission" date="2016-11" db="UniProtKB">
        <authorList>
            <consortium name="WormBaseParasite"/>
        </authorList>
    </citation>
    <scope>IDENTIFICATION</scope>
</reference>
<comment type="similarity">
    <text evidence="1">Belongs to the stanniocalcin family.</text>
</comment>
<sequence length="264" mass="30130">MTQRFQRNHKQVASTQTTIKARRFGRRRDRPMLALGLLAVFLALLNGSVADECKGCQAYDCFEDTVRCGEDSYLLKYGGKYCRKFNDPVLSLSYASTSPWVFSGRTSFCNICTLIVLDDKAARKRSVEGSGKDGVEGTFGLWKGVVEWNFFRREGKTTKSFSPIGREFLDCTTTCLKHFMQNYINSTSRRPPYSSSQCSDLEKAAFDSHVKCYLDCDFCTVCKTEKAALFRVYEFRDFLRWSAIKQMFEVLKQCGGPHKCFALL</sequence>
<name>A0A1I7ZF42_9BILA</name>
<evidence type="ECO:0000256" key="1">
    <source>
        <dbReference type="ARBA" id="ARBA00008693"/>
    </source>
</evidence>
<dbReference type="AlphaFoldDB" id="A0A1I7ZF42"/>
<keyword evidence="4" id="KW-1015">Disulfide bond</keyword>
<feature type="signal peptide" evidence="5">
    <location>
        <begin position="1"/>
        <end position="50"/>
    </location>
</feature>
<dbReference type="GO" id="GO:0006874">
    <property type="term" value="P:intracellular calcium ion homeostasis"/>
    <property type="evidence" value="ECO:0007669"/>
    <property type="project" value="TreeGrafter"/>
</dbReference>
<proteinExistence type="inferred from homology"/>
<dbReference type="WBParaSite" id="L893_g25546.t2">
    <property type="protein sequence ID" value="L893_g25546.t2"/>
    <property type="gene ID" value="L893_g25546"/>
</dbReference>
<evidence type="ECO:0000256" key="5">
    <source>
        <dbReference type="SAM" id="SignalP"/>
    </source>
</evidence>
<keyword evidence="3" id="KW-0372">Hormone</keyword>
<evidence type="ECO:0000313" key="6">
    <source>
        <dbReference type="Proteomes" id="UP000095287"/>
    </source>
</evidence>
<keyword evidence="5" id="KW-0732">Signal</keyword>
<dbReference type="PANTHER" id="PTHR11245">
    <property type="entry name" value="STANNIOCALCIN"/>
    <property type="match status" value="1"/>
</dbReference>
<comment type="subunit">
    <text evidence="2">Homodimer; disulfide-linked.</text>
</comment>
<feature type="chain" id="PRO_5009313358" evidence="5">
    <location>
        <begin position="51"/>
        <end position="264"/>
    </location>
</feature>
<dbReference type="Proteomes" id="UP000095287">
    <property type="component" value="Unplaced"/>
</dbReference>
<organism evidence="6 7">
    <name type="scientific">Steinernema glaseri</name>
    <dbReference type="NCBI Taxonomy" id="37863"/>
    <lineage>
        <taxon>Eukaryota</taxon>
        <taxon>Metazoa</taxon>
        <taxon>Ecdysozoa</taxon>
        <taxon>Nematoda</taxon>
        <taxon>Chromadorea</taxon>
        <taxon>Rhabditida</taxon>
        <taxon>Tylenchina</taxon>
        <taxon>Panagrolaimomorpha</taxon>
        <taxon>Strongyloidoidea</taxon>
        <taxon>Steinernematidae</taxon>
        <taxon>Steinernema</taxon>
    </lineage>
</organism>
<dbReference type="GO" id="GO:0005615">
    <property type="term" value="C:extracellular space"/>
    <property type="evidence" value="ECO:0007669"/>
    <property type="project" value="TreeGrafter"/>
</dbReference>
<dbReference type="GO" id="GO:0005179">
    <property type="term" value="F:hormone activity"/>
    <property type="evidence" value="ECO:0007669"/>
    <property type="project" value="UniProtKB-KW"/>
</dbReference>
<keyword evidence="6" id="KW-1185">Reference proteome</keyword>
<accession>A0A1I7ZF42</accession>
<evidence type="ECO:0000256" key="4">
    <source>
        <dbReference type="ARBA" id="ARBA00023157"/>
    </source>
</evidence>
<protein>
    <submittedName>
        <fullName evidence="7">Uncharacterized protein</fullName>
    </submittedName>
</protein>
<evidence type="ECO:0000256" key="3">
    <source>
        <dbReference type="ARBA" id="ARBA00022702"/>
    </source>
</evidence>
<evidence type="ECO:0000256" key="2">
    <source>
        <dbReference type="ARBA" id="ARBA00011748"/>
    </source>
</evidence>
<evidence type="ECO:0000313" key="7">
    <source>
        <dbReference type="WBParaSite" id="L893_g25546.t2"/>
    </source>
</evidence>
<dbReference type="PANTHER" id="PTHR11245:SF6">
    <property type="entry name" value="DUF19 DOMAIN-CONTAINING PROTEIN"/>
    <property type="match status" value="1"/>
</dbReference>